<dbReference type="InterPro" id="IPR011761">
    <property type="entry name" value="ATP-grasp"/>
</dbReference>
<feature type="domain" description="ATP-grasp" evidence="2">
    <location>
        <begin position="106"/>
        <end position="301"/>
    </location>
</feature>
<keyword evidence="3" id="KW-0436">Ligase</keyword>
<dbReference type="SUPFAM" id="SSF56059">
    <property type="entry name" value="Glutathione synthetase ATP-binding domain-like"/>
    <property type="match status" value="1"/>
</dbReference>
<evidence type="ECO:0000313" key="3">
    <source>
        <dbReference type="EMBL" id="QFX93247.1"/>
    </source>
</evidence>
<protein>
    <submittedName>
        <fullName evidence="3">Carboxylate--amine ligase</fullName>
    </submittedName>
</protein>
<keyword evidence="1" id="KW-0547">Nucleotide-binding</keyword>
<dbReference type="PROSITE" id="PS50975">
    <property type="entry name" value="ATP_GRASP"/>
    <property type="match status" value="1"/>
</dbReference>
<dbReference type="GO" id="GO:0005524">
    <property type="term" value="F:ATP binding"/>
    <property type="evidence" value="ECO:0007669"/>
    <property type="project" value="UniProtKB-UniRule"/>
</dbReference>
<name>A0AAE6P2J9_9LACO</name>
<reference evidence="3 4" key="1">
    <citation type="submission" date="2019-10" db="EMBL/GenBank/DDBJ databases">
        <title>Genome sequencing of Lactobacillus fructivorans.</title>
        <authorList>
            <person name="Kim K."/>
        </authorList>
    </citation>
    <scope>NUCLEOTIDE SEQUENCE [LARGE SCALE GENOMIC DNA]</scope>
    <source>
        <strain evidence="3 4">LF543</strain>
    </source>
</reference>
<accession>A0AAE6P2J9</accession>
<evidence type="ECO:0000259" key="2">
    <source>
        <dbReference type="PROSITE" id="PS50975"/>
    </source>
</evidence>
<dbReference type="GO" id="GO:0016874">
    <property type="term" value="F:ligase activity"/>
    <property type="evidence" value="ECO:0007669"/>
    <property type="project" value="UniProtKB-KW"/>
</dbReference>
<evidence type="ECO:0000256" key="1">
    <source>
        <dbReference type="PROSITE-ProRule" id="PRU00409"/>
    </source>
</evidence>
<organism evidence="3 4">
    <name type="scientific">Fructilactobacillus fructivorans</name>
    <dbReference type="NCBI Taxonomy" id="1614"/>
    <lineage>
        <taxon>Bacteria</taxon>
        <taxon>Bacillati</taxon>
        <taxon>Bacillota</taxon>
        <taxon>Bacilli</taxon>
        <taxon>Lactobacillales</taxon>
        <taxon>Lactobacillaceae</taxon>
        <taxon>Fructilactobacillus</taxon>
    </lineage>
</organism>
<dbReference type="Gene3D" id="3.40.50.20">
    <property type="match status" value="1"/>
</dbReference>
<gene>
    <name evidence="3" type="ORF">LF543_06730</name>
</gene>
<dbReference type="RefSeq" id="WP_010022122.1">
    <property type="nucleotide sequence ID" value="NZ_AZDS01000006.1"/>
</dbReference>
<evidence type="ECO:0000313" key="4">
    <source>
        <dbReference type="Proteomes" id="UP000327194"/>
    </source>
</evidence>
<dbReference type="Proteomes" id="UP000327194">
    <property type="component" value="Chromosome"/>
</dbReference>
<dbReference type="KEGG" id="lfv:LF543_06730"/>
<dbReference type="AlphaFoldDB" id="A0AAE6P2J9"/>
<sequence>MKFFIWKYNPKVIQMQPSDNILVLAPRHQQKNYQECDVNNVVFFDNISFKSMDEFFQKQKASGIKIDDIITLDEQAMDWVGTLKEMFTTKNGLSNLLFKDKYFMRTTLMNTVKEPHFECINTENVNQINFKNGLVKPRRSDSARGISHFHNQIDFKKLSNQSGYFDAESFLAEEFVDYDTMFAVDGYTDLQGHEQFFANEYSSKISDYGKADFLAVHTSSLYNETNLSHIKRLFNLSKRVLKKIATPGEVIPFHFEWFYNQKKDEFIFGEVGKRFGGVQIPELINKSFGINVLKEYWQLLNGKANEINFQNQIVRPSQCSTSYIQMQKNHKVMTKTLAHLFKNQFFYKQYIPLNTPAKSASSVDDAFFLTQFTSQDVNESDQYCRQLNTAFQETTKPK</sequence>
<proteinExistence type="predicted"/>
<dbReference type="Gene3D" id="3.30.470.20">
    <property type="entry name" value="ATP-grasp fold, B domain"/>
    <property type="match status" value="1"/>
</dbReference>
<keyword evidence="1" id="KW-0067">ATP-binding</keyword>
<dbReference type="EMBL" id="CP045562">
    <property type="protein sequence ID" value="QFX93247.1"/>
    <property type="molecule type" value="Genomic_DNA"/>
</dbReference>
<dbReference type="GO" id="GO:0046872">
    <property type="term" value="F:metal ion binding"/>
    <property type="evidence" value="ECO:0007669"/>
    <property type="project" value="InterPro"/>
</dbReference>